<dbReference type="SMART" id="SM00267">
    <property type="entry name" value="GGDEF"/>
    <property type="match status" value="1"/>
</dbReference>
<dbReference type="InterPro" id="IPR001633">
    <property type="entry name" value="EAL_dom"/>
</dbReference>
<dbReference type="Proteomes" id="UP001626537">
    <property type="component" value="Chromosome"/>
</dbReference>
<dbReference type="PROSITE" id="PS50887">
    <property type="entry name" value="GGDEF"/>
    <property type="match status" value="1"/>
</dbReference>
<dbReference type="Gene3D" id="3.20.20.450">
    <property type="entry name" value="EAL domain"/>
    <property type="match status" value="1"/>
</dbReference>
<dbReference type="Gene3D" id="3.40.50.2300">
    <property type="match status" value="1"/>
</dbReference>
<dbReference type="CDD" id="cd01949">
    <property type="entry name" value="GGDEF"/>
    <property type="match status" value="1"/>
</dbReference>
<dbReference type="Pfam" id="PF00072">
    <property type="entry name" value="Response_reg"/>
    <property type="match status" value="1"/>
</dbReference>
<dbReference type="InterPro" id="IPR011006">
    <property type="entry name" value="CheY-like_superfamily"/>
</dbReference>
<protein>
    <submittedName>
        <fullName evidence="5">EAL domain-containing protein</fullName>
    </submittedName>
</protein>
<evidence type="ECO:0000259" key="4">
    <source>
        <dbReference type="PROSITE" id="PS50887"/>
    </source>
</evidence>
<dbReference type="SMART" id="SM00052">
    <property type="entry name" value="EAL"/>
    <property type="match status" value="1"/>
</dbReference>
<dbReference type="PANTHER" id="PTHR44757">
    <property type="entry name" value="DIGUANYLATE CYCLASE DGCP"/>
    <property type="match status" value="1"/>
</dbReference>
<feature type="domain" description="GGDEF" evidence="4">
    <location>
        <begin position="179"/>
        <end position="330"/>
    </location>
</feature>
<accession>A0ABZ0I2X6</accession>
<gene>
    <name evidence="5" type="ORF">R0135_16720</name>
</gene>
<dbReference type="SUPFAM" id="SSF141868">
    <property type="entry name" value="EAL domain-like"/>
    <property type="match status" value="1"/>
</dbReference>
<dbReference type="PROSITE" id="PS50110">
    <property type="entry name" value="RESPONSE_REGULATORY"/>
    <property type="match status" value="1"/>
</dbReference>
<dbReference type="CDD" id="cd01948">
    <property type="entry name" value="EAL"/>
    <property type="match status" value="1"/>
</dbReference>
<keyword evidence="1" id="KW-0597">Phosphoprotein</keyword>
<dbReference type="RefSeq" id="WP_407348055.1">
    <property type="nucleotide sequence ID" value="NZ_CP136864.1"/>
</dbReference>
<dbReference type="EMBL" id="CP136864">
    <property type="protein sequence ID" value="WOJ93407.1"/>
    <property type="molecule type" value="Genomic_DNA"/>
</dbReference>
<dbReference type="InterPro" id="IPR043128">
    <property type="entry name" value="Rev_trsase/Diguanyl_cyclase"/>
</dbReference>
<evidence type="ECO:0000259" key="3">
    <source>
        <dbReference type="PROSITE" id="PS50883"/>
    </source>
</evidence>
<dbReference type="PROSITE" id="PS50883">
    <property type="entry name" value="EAL"/>
    <property type="match status" value="1"/>
</dbReference>
<dbReference type="SMART" id="SM00448">
    <property type="entry name" value="REC"/>
    <property type="match status" value="1"/>
</dbReference>
<organism evidence="5 6">
    <name type="scientific">Congregibacter variabilis</name>
    <dbReference type="NCBI Taxonomy" id="3081200"/>
    <lineage>
        <taxon>Bacteria</taxon>
        <taxon>Pseudomonadati</taxon>
        <taxon>Pseudomonadota</taxon>
        <taxon>Gammaproteobacteria</taxon>
        <taxon>Cellvibrionales</taxon>
        <taxon>Halieaceae</taxon>
        <taxon>Congregibacter</taxon>
    </lineage>
</organism>
<reference evidence="5 6" key="1">
    <citation type="submission" date="2023-10" db="EMBL/GenBank/DDBJ databases">
        <title>Two novel species belonging to the OM43/NOR5 clade.</title>
        <authorList>
            <person name="Park M."/>
        </authorList>
    </citation>
    <scope>NUCLEOTIDE SEQUENCE [LARGE SCALE GENOMIC DNA]</scope>
    <source>
        <strain evidence="5 6">IMCC43200</strain>
    </source>
</reference>
<evidence type="ECO:0000256" key="1">
    <source>
        <dbReference type="PROSITE-ProRule" id="PRU00169"/>
    </source>
</evidence>
<proteinExistence type="predicted"/>
<dbReference type="InterPro" id="IPR001789">
    <property type="entry name" value="Sig_transdc_resp-reg_receiver"/>
</dbReference>
<feature type="modified residue" description="4-aspartylphosphate" evidence="1">
    <location>
        <position position="62"/>
    </location>
</feature>
<dbReference type="SUPFAM" id="SSF52172">
    <property type="entry name" value="CheY-like"/>
    <property type="match status" value="1"/>
</dbReference>
<evidence type="ECO:0000259" key="2">
    <source>
        <dbReference type="PROSITE" id="PS50110"/>
    </source>
</evidence>
<dbReference type="NCBIfam" id="TIGR00254">
    <property type="entry name" value="GGDEF"/>
    <property type="match status" value="2"/>
</dbReference>
<dbReference type="InterPro" id="IPR052155">
    <property type="entry name" value="Biofilm_reg_signaling"/>
</dbReference>
<feature type="domain" description="Response regulatory" evidence="2">
    <location>
        <begin position="13"/>
        <end position="129"/>
    </location>
</feature>
<keyword evidence="6" id="KW-1185">Reference proteome</keyword>
<dbReference type="Gene3D" id="3.30.70.270">
    <property type="match status" value="1"/>
</dbReference>
<dbReference type="Pfam" id="PF00563">
    <property type="entry name" value="EAL"/>
    <property type="match status" value="1"/>
</dbReference>
<name>A0ABZ0I2X6_9GAMM</name>
<evidence type="ECO:0000313" key="6">
    <source>
        <dbReference type="Proteomes" id="UP001626537"/>
    </source>
</evidence>
<dbReference type="SUPFAM" id="SSF55073">
    <property type="entry name" value="Nucleotide cyclase"/>
    <property type="match status" value="1"/>
</dbReference>
<dbReference type="Pfam" id="PF00990">
    <property type="entry name" value="GGDEF"/>
    <property type="match status" value="2"/>
</dbReference>
<dbReference type="PANTHER" id="PTHR44757:SF2">
    <property type="entry name" value="BIOFILM ARCHITECTURE MAINTENANCE PROTEIN MBAA"/>
    <property type="match status" value="1"/>
</dbReference>
<evidence type="ECO:0000313" key="5">
    <source>
        <dbReference type="EMBL" id="WOJ93407.1"/>
    </source>
</evidence>
<dbReference type="InterPro" id="IPR000160">
    <property type="entry name" value="GGDEF_dom"/>
</dbReference>
<feature type="domain" description="EAL" evidence="3">
    <location>
        <begin position="339"/>
        <end position="592"/>
    </location>
</feature>
<sequence>MSNEAPQPAQRAKILVADDDMNVRLLSRQCLESEGMLVVEAADGHDALDAFVRERPDLVFLDVEMPGMTGLEVCRRIRAMPQGENVPIMIVTGSDDRQSIDDGFDAGATQYKTKPVNWSLLGRDVQYMLRASNAFNSLKRQEDRLRYLAYFDPLTSLPNRRSFNEQLNRILKRSQRLNTYSALLFIDLDNFKRINDSIGHGRGDRLLVEISKRLINELREDDAISYYTEGSAEDEHDGNTEIARLGGDEFTVVLADVVHTDDVERIARRIMASLSEPIPLQTHNPVVTPSIGIAMYPQDGEDAESLVRNADTAMYAAKADGRACFRFYNEEMNARSVEHLKLEEDLREAMRTDQLELRYQPQVETVTGSVVSLEALVRWKHPERGMISPGDFIPVAESTGQIIELGEWVLKEVARHCVYWDSIGLASFRVCVNISPLQFNQPDLLHYIKGFLGRSGLDPHRLELELTESAIMTDGESNILKLSQLKSLGLDLAVDDFGTGYSSLSYLRRFPINTLKIDQSFVADMNKSDGAAIVDAIIALAKTLNMRSIAEGIETEEQLAYLAKRGVDLMQGFYFARPLYPEDVPNAIAQNYSETIRRVQEEQESKGKE</sequence>
<dbReference type="InterPro" id="IPR035919">
    <property type="entry name" value="EAL_sf"/>
</dbReference>
<dbReference type="InterPro" id="IPR029787">
    <property type="entry name" value="Nucleotide_cyclase"/>
</dbReference>